<protein>
    <submittedName>
        <fullName evidence="1">Uncharacterized protein</fullName>
    </submittedName>
</protein>
<reference evidence="1" key="1">
    <citation type="submission" date="2020-02" db="EMBL/GenBank/DDBJ databases">
        <authorList>
            <person name="Meier V. D."/>
        </authorList>
    </citation>
    <scope>NUCLEOTIDE SEQUENCE</scope>
    <source>
        <strain evidence="1">AVDCRST_MAG94</strain>
    </source>
</reference>
<organism evidence="1">
    <name type="scientific">uncultured Leptolyngbya sp</name>
    <dbReference type="NCBI Taxonomy" id="332963"/>
    <lineage>
        <taxon>Bacteria</taxon>
        <taxon>Bacillati</taxon>
        <taxon>Cyanobacteriota</taxon>
        <taxon>Cyanophyceae</taxon>
        <taxon>Leptolyngbyales</taxon>
        <taxon>Leptolyngbyaceae</taxon>
        <taxon>Leptolyngbya group</taxon>
        <taxon>Leptolyngbya</taxon>
        <taxon>environmental samples</taxon>
    </lineage>
</organism>
<proteinExistence type="predicted"/>
<name>A0A6J4PRK8_9CYAN</name>
<evidence type="ECO:0000313" key="1">
    <source>
        <dbReference type="EMBL" id="CAA9423608.1"/>
    </source>
</evidence>
<gene>
    <name evidence="1" type="ORF">AVDCRST_MAG94-7146</name>
</gene>
<dbReference type="AlphaFoldDB" id="A0A6J4PRK8"/>
<sequence length="41" mass="5001">MFRLVYGFKHSVKLQVEPEQFPPRYKRKESKVEALEKCVQF</sequence>
<dbReference type="EMBL" id="CADCTY010002444">
    <property type="protein sequence ID" value="CAA9423608.1"/>
    <property type="molecule type" value="Genomic_DNA"/>
</dbReference>
<accession>A0A6J4PRK8</accession>